<sequence length="525" mass="58650">MPCATAPSPAALSINEHHVLLLHRCTTLRHMKQLQAFLLSLGHGRTQFYALKLMRFSALVLADIPYARLIFESLPAPNVFLYSALISAYASRPDPDSPAALRLFAAMLRGVPAPRPNEFIYPSLLKSCSDPRVARSLHSLLSKSGFHDFAVVRTALLDSYSRFSDTHAARYLFDEMPQRNVVSWTALLTGYMRTGQMGKALFMFEEMPDRDVPAWNAVISGCTQNGLFLEALSFFSRMVVDGALPNMTTVSCLFSACAHLGMLRLGKSLHGYVFKNSMGDSPFVCNALIDMYGKCGNVKKARWIFSTMSEKNITSWNSMINCMALQGHSSLAIETFREMEQEGPQPDQVTFMGLLNACTHAGLVDEGLGYFNSMTRDYTIDPEIEHYGCVIDLLSRAGRFDVAMDIARDMRIEPDEVVWGSLLNGARVHGAKDLAELALRKLLELEPRSVDYGFMLANLYSECGKWEDVGKVRKRLNQLGGKKLPGCSWIEVEKSVHQFYSGDTIHPEVGQIYKILDELVEFMEA</sequence>
<dbReference type="InterPro" id="IPR002885">
    <property type="entry name" value="PPR_rpt"/>
</dbReference>
<dbReference type="AlphaFoldDB" id="A0A8J5HH35"/>
<accession>A0A8J5HH35</accession>
<dbReference type="Gene3D" id="1.25.40.10">
    <property type="entry name" value="Tetratricopeptide repeat domain"/>
    <property type="match status" value="3"/>
</dbReference>
<feature type="repeat" description="PPR" evidence="2">
    <location>
        <begin position="281"/>
        <end position="311"/>
    </location>
</feature>
<dbReference type="InterPro" id="IPR046848">
    <property type="entry name" value="E_motif"/>
</dbReference>
<dbReference type="Pfam" id="PF01535">
    <property type="entry name" value="PPR"/>
    <property type="match status" value="2"/>
</dbReference>
<keyword evidence="4" id="KW-1185">Reference proteome</keyword>
<dbReference type="GO" id="GO:0009451">
    <property type="term" value="P:RNA modification"/>
    <property type="evidence" value="ECO:0007669"/>
    <property type="project" value="InterPro"/>
</dbReference>
<dbReference type="InterPro" id="IPR046960">
    <property type="entry name" value="PPR_At4g14850-like_plant"/>
</dbReference>
<feature type="repeat" description="PPR" evidence="2">
    <location>
        <begin position="312"/>
        <end position="346"/>
    </location>
</feature>
<reference evidence="3 4" key="1">
    <citation type="submission" date="2020-08" db="EMBL/GenBank/DDBJ databases">
        <title>Plant Genome Project.</title>
        <authorList>
            <person name="Zhang R.-G."/>
        </authorList>
    </citation>
    <scope>NUCLEOTIDE SEQUENCE [LARGE SCALE GENOMIC DNA]</scope>
    <source>
        <tissue evidence="3">Rhizome</tissue>
    </source>
</reference>
<dbReference type="EMBL" id="JACMSC010000004">
    <property type="protein sequence ID" value="KAG6524322.1"/>
    <property type="molecule type" value="Genomic_DNA"/>
</dbReference>
<dbReference type="PROSITE" id="PS51375">
    <property type="entry name" value="PPR"/>
    <property type="match status" value="4"/>
</dbReference>
<dbReference type="Pfam" id="PF13041">
    <property type="entry name" value="PPR_2"/>
    <property type="match status" value="2"/>
</dbReference>
<dbReference type="NCBIfam" id="TIGR00756">
    <property type="entry name" value="PPR"/>
    <property type="match status" value="4"/>
</dbReference>
<dbReference type="FunFam" id="1.25.40.10:FF:000184">
    <property type="entry name" value="Pentatricopeptide repeat-containing protein, chloroplastic"/>
    <property type="match status" value="1"/>
</dbReference>
<evidence type="ECO:0000313" key="4">
    <source>
        <dbReference type="Proteomes" id="UP000734854"/>
    </source>
</evidence>
<evidence type="ECO:0000313" key="3">
    <source>
        <dbReference type="EMBL" id="KAG6524322.1"/>
    </source>
</evidence>
<dbReference type="Proteomes" id="UP000734854">
    <property type="component" value="Unassembled WGS sequence"/>
</dbReference>
<comment type="caution">
    <text evidence="3">The sequence shown here is derived from an EMBL/GenBank/DDBJ whole genome shotgun (WGS) entry which is preliminary data.</text>
</comment>
<protein>
    <recommendedName>
        <fullName evidence="5">Pentatricopeptide repeat-containing protein</fullName>
    </recommendedName>
</protein>
<feature type="repeat" description="PPR" evidence="2">
    <location>
        <begin position="211"/>
        <end position="245"/>
    </location>
</feature>
<feature type="repeat" description="PPR" evidence="2">
    <location>
        <begin position="180"/>
        <end position="210"/>
    </location>
</feature>
<dbReference type="InterPro" id="IPR011990">
    <property type="entry name" value="TPR-like_helical_dom_sf"/>
</dbReference>
<gene>
    <name evidence="3" type="ORF">ZIOFF_014228</name>
</gene>
<dbReference type="PANTHER" id="PTHR47926">
    <property type="entry name" value="PENTATRICOPEPTIDE REPEAT-CONTAINING PROTEIN"/>
    <property type="match status" value="1"/>
</dbReference>
<dbReference type="Pfam" id="PF20431">
    <property type="entry name" value="E_motif"/>
    <property type="match status" value="1"/>
</dbReference>
<organism evidence="3 4">
    <name type="scientific">Zingiber officinale</name>
    <name type="common">Ginger</name>
    <name type="synonym">Amomum zingiber</name>
    <dbReference type="NCBI Taxonomy" id="94328"/>
    <lineage>
        <taxon>Eukaryota</taxon>
        <taxon>Viridiplantae</taxon>
        <taxon>Streptophyta</taxon>
        <taxon>Embryophyta</taxon>
        <taxon>Tracheophyta</taxon>
        <taxon>Spermatophyta</taxon>
        <taxon>Magnoliopsida</taxon>
        <taxon>Liliopsida</taxon>
        <taxon>Zingiberales</taxon>
        <taxon>Zingiberaceae</taxon>
        <taxon>Zingiber</taxon>
    </lineage>
</organism>
<evidence type="ECO:0008006" key="5">
    <source>
        <dbReference type="Google" id="ProtNLM"/>
    </source>
</evidence>
<dbReference type="GO" id="GO:0003723">
    <property type="term" value="F:RNA binding"/>
    <property type="evidence" value="ECO:0007669"/>
    <property type="project" value="InterPro"/>
</dbReference>
<dbReference type="SUPFAM" id="SSF48452">
    <property type="entry name" value="TPR-like"/>
    <property type="match status" value="1"/>
</dbReference>
<dbReference type="PANTHER" id="PTHR47926:SF453">
    <property type="entry name" value="PENTATRICOPEPTIDE REPEAT (PPR) SUPERFAMILY PROTEIN"/>
    <property type="match status" value="1"/>
</dbReference>
<evidence type="ECO:0000256" key="1">
    <source>
        <dbReference type="ARBA" id="ARBA00022737"/>
    </source>
</evidence>
<proteinExistence type="predicted"/>
<name>A0A8J5HH35_ZINOF</name>
<evidence type="ECO:0000256" key="2">
    <source>
        <dbReference type="PROSITE-ProRule" id="PRU00708"/>
    </source>
</evidence>
<keyword evidence="1" id="KW-0677">Repeat</keyword>